<organism evidence="8 9">
    <name type="scientific">Alligator sinensis</name>
    <name type="common">Chinese alligator</name>
    <dbReference type="NCBI Taxonomy" id="38654"/>
    <lineage>
        <taxon>Eukaryota</taxon>
        <taxon>Metazoa</taxon>
        <taxon>Chordata</taxon>
        <taxon>Craniata</taxon>
        <taxon>Vertebrata</taxon>
        <taxon>Euteleostomi</taxon>
        <taxon>Archelosauria</taxon>
        <taxon>Archosauria</taxon>
        <taxon>Crocodylia</taxon>
        <taxon>Alligatoridae</taxon>
        <taxon>Alligatorinae</taxon>
        <taxon>Alligator</taxon>
    </lineage>
</organism>
<evidence type="ECO:0000256" key="4">
    <source>
        <dbReference type="SAM" id="MobiDB-lite"/>
    </source>
</evidence>
<dbReference type="InterPro" id="IPR052314">
    <property type="entry name" value="Immune_rcpt_domain"/>
</dbReference>
<name>A0A3Q0GQH2_ALLSI</name>
<dbReference type="InterPro" id="IPR036179">
    <property type="entry name" value="Ig-like_dom_sf"/>
</dbReference>
<dbReference type="SMART" id="SM00409">
    <property type="entry name" value="IG"/>
    <property type="match status" value="2"/>
</dbReference>
<dbReference type="PANTHER" id="PTHR16423">
    <property type="entry name" value="TREM-LIKE TRANSCRIPT PROTEIN"/>
    <property type="match status" value="1"/>
</dbReference>
<keyword evidence="2" id="KW-1015">Disulfide bond</keyword>
<feature type="domain" description="Immunoglobulin" evidence="7">
    <location>
        <begin position="132"/>
        <end position="237"/>
    </location>
</feature>
<evidence type="ECO:0000256" key="3">
    <source>
        <dbReference type="ARBA" id="ARBA00023319"/>
    </source>
</evidence>
<evidence type="ECO:0000259" key="7">
    <source>
        <dbReference type="SMART" id="SM00409"/>
    </source>
</evidence>
<evidence type="ECO:0000313" key="8">
    <source>
        <dbReference type="Proteomes" id="UP000189705"/>
    </source>
</evidence>
<feature type="region of interest" description="Disordered" evidence="4">
    <location>
        <begin position="354"/>
        <end position="376"/>
    </location>
</feature>
<sequence length="411" mass="45248">MAGFPALLLLLALTGTSAEQDIEVQKKVQGDSLHTGCSYNKHKYSLEKKYLCKELSRNCPVLASISPAGGKNDPHPATKNTISLKDTGDGWISVIMMALRVEDSGTYQCKLYDSLKSIILKRIKVLVAYEAPLRLSANEGDSISLNCSYTVMGERRSPQYFTLCKMVTTTNCQPAIRMNYYYNDHTSGKIRITNDQENCMITATLRELRYQDSGEYRCCSHLMSQNMFLRAIHLVVSKKPWNPSSVLEVTSSPTSSRGAIHPTVASNEQQRTLYIVVVLGVLLGSVALITAFTLLALTFIKRREAEDGLSFGRTPACRLAVFQKDESSGGTTSDGEMKSDVTYAVLKCQTKPEPENVNAKVKAKPKASQDPTEPAAATSSFGLVEYATVIFGTKPPPLKPRNKQIRENPVP</sequence>
<evidence type="ECO:0000313" key="9">
    <source>
        <dbReference type="RefSeq" id="XP_025061657.1"/>
    </source>
</evidence>
<dbReference type="GO" id="GO:0009986">
    <property type="term" value="C:cell surface"/>
    <property type="evidence" value="ECO:0007669"/>
    <property type="project" value="TreeGrafter"/>
</dbReference>
<dbReference type="Gene3D" id="2.60.40.10">
    <property type="entry name" value="Immunoglobulins"/>
    <property type="match status" value="2"/>
</dbReference>
<dbReference type="GO" id="GO:0038023">
    <property type="term" value="F:signaling receptor activity"/>
    <property type="evidence" value="ECO:0007669"/>
    <property type="project" value="TreeGrafter"/>
</dbReference>
<dbReference type="PANTHER" id="PTHR16423:SF6">
    <property type="entry name" value="TRIGGERING RECEPTOR EXPRESSED ON MYELOID CELLS 2-RELATED"/>
    <property type="match status" value="1"/>
</dbReference>
<dbReference type="InterPro" id="IPR013783">
    <property type="entry name" value="Ig-like_fold"/>
</dbReference>
<protein>
    <submittedName>
        <fullName evidence="9">Uncharacterized protein LOC102371044</fullName>
    </submittedName>
</protein>
<dbReference type="KEGG" id="asn:102371044"/>
<dbReference type="RefSeq" id="XP_025061657.1">
    <property type="nucleotide sequence ID" value="XM_025205872.1"/>
</dbReference>
<dbReference type="Pfam" id="PF07686">
    <property type="entry name" value="V-set"/>
    <property type="match status" value="2"/>
</dbReference>
<reference evidence="9" key="1">
    <citation type="submission" date="2025-08" db="UniProtKB">
        <authorList>
            <consortium name="RefSeq"/>
        </authorList>
    </citation>
    <scope>IDENTIFICATION</scope>
</reference>
<feature type="region of interest" description="Disordered" evidence="4">
    <location>
        <begin position="392"/>
        <end position="411"/>
    </location>
</feature>
<feature type="signal peptide" evidence="6">
    <location>
        <begin position="1"/>
        <end position="18"/>
    </location>
</feature>
<feature type="domain" description="Immunoglobulin" evidence="7">
    <location>
        <begin position="22"/>
        <end position="128"/>
    </location>
</feature>
<keyword evidence="5" id="KW-0472">Membrane</keyword>
<keyword evidence="1 6" id="KW-0732">Signal</keyword>
<accession>A0A3Q0GQH2</accession>
<proteinExistence type="predicted"/>
<dbReference type="GeneID" id="102371044"/>
<keyword evidence="5" id="KW-0812">Transmembrane</keyword>
<evidence type="ECO:0000256" key="1">
    <source>
        <dbReference type="ARBA" id="ARBA00022729"/>
    </source>
</evidence>
<evidence type="ECO:0000256" key="2">
    <source>
        <dbReference type="ARBA" id="ARBA00023157"/>
    </source>
</evidence>
<feature type="transmembrane region" description="Helical" evidence="5">
    <location>
        <begin position="273"/>
        <end position="300"/>
    </location>
</feature>
<dbReference type="InterPro" id="IPR003599">
    <property type="entry name" value="Ig_sub"/>
</dbReference>
<dbReference type="SUPFAM" id="SSF48726">
    <property type="entry name" value="Immunoglobulin"/>
    <property type="match status" value="2"/>
</dbReference>
<keyword evidence="3" id="KW-0393">Immunoglobulin domain</keyword>
<dbReference type="InterPro" id="IPR013106">
    <property type="entry name" value="Ig_V-set"/>
</dbReference>
<dbReference type="InParanoid" id="A0A3Q0GQH2"/>
<dbReference type="Proteomes" id="UP000189705">
    <property type="component" value="Unplaced"/>
</dbReference>
<gene>
    <name evidence="9" type="primary">LOC102371044</name>
</gene>
<evidence type="ECO:0000256" key="6">
    <source>
        <dbReference type="SAM" id="SignalP"/>
    </source>
</evidence>
<dbReference type="AlphaFoldDB" id="A0A3Q0GQH2"/>
<feature type="chain" id="PRO_5018008362" evidence="6">
    <location>
        <begin position="19"/>
        <end position="411"/>
    </location>
</feature>
<evidence type="ECO:0000256" key="5">
    <source>
        <dbReference type="SAM" id="Phobius"/>
    </source>
</evidence>
<keyword evidence="8" id="KW-1185">Reference proteome</keyword>
<keyword evidence="5" id="KW-1133">Transmembrane helix</keyword>